<dbReference type="EMBL" id="JADBGQ010000004">
    <property type="protein sequence ID" value="KAG5402608.1"/>
    <property type="molecule type" value="Genomic_DNA"/>
</dbReference>
<gene>
    <name evidence="3" type="primary">A04p041020.1_BraROA</name>
    <name evidence="3" type="ORF">IGI04_017215</name>
</gene>
<evidence type="ECO:0000313" key="4">
    <source>
        <dbReference type="Proteomes" id="UP000823674"/>
    </source>
</evidence>
<feature type="domain" description="RNase H type-1" evidence="2">
    <location>
        <begin position="2"/>
        <end position="68"/>
    </location>
</feature>
<dbReference type="InterPro" id="IPR002156">
    <property type="entry name" value="RNaseH_domain"/>
</dbReference>
<protein>
    <recommendedName>
        <fullName evidence="2">RNase H type-1 domain-containing protein</fullName>
    </recommendedName>
</protein>
<proteinExistence type="predicted"/>
<keyword evidence="4" id="KW-1185">Reference proteome</keyword>
<comment type="caution">
    <text evidence="3">The sequence shown here is derived from an EMBL/GenBank/DDBJ whole genome shotgun (WGS) entry which is preliminary data.</text>
</comment>
<organism evidence="3 4">
    <name type="scientific">Brassica rapa subsp. trilocularis</name>
    <dbReference type="NCBI Taxonomy" id="1813537"/>
    <lineage>
        <taxon>Eukaryota</taxon>
        <taxon>Viridiplantae</taxon>
        <taxon>Streptophyta</taxon>
        <taxon>Embryophyta</taxon>
        <taxon>Tracheophyta</taxon>
        <taxon>Spermatophyta</taxon>
        <taxon>Magnoliopsida</taxon>
        <taxon>eudicotyledons</taxon>
        <taxon>Gunneridae</taxon>
        <taxon>Pentapetalae</taxon>
        <taxon>rosids</taxon>
        <taxon>malvids</taxon>
        <taxon>Brassicales</taxon>
        <taxon>Brassicaceae</taxon>
        <taxon>Brassiceae</taxon>
        <taxon>Brassica</taxon>
    </lineage>
</organism>
<sequence length="351" mass="39667">MALTLEFSTLKVLSDSLTFARAISGNIQSKKIIGIVKGIRAISSGFATISFYHVSKSDNFVADSLAKRLSKPFSLYNEHHDLGHRFGLISSSYALLEEIYSSGIFLIQAPCVRGSAGFDHVLAVLLHRAPLIFVKEGPKIFDSAQGLCMLWTGPGQRRSLIVSYRGSSFGCLLCEWYEPGATVMLISCDYSMVNNPLLFGITGSSAFCAYPEDYRAPIFDYNVFAKEFVWETLLKDNMTTCGEMMMIVNNLLLSAFATYAWRLSKYVANSSLISRLFGIVPRDPDSVAEARYFCQVCKYPAYNDYNLFLHNESEEHNRKKNLAEKMAQDEDCESRKRNPQMDLFYERNKKR</sequence>
<feature type="compositionally biased region" description="Basic and acidic residues" evidence="1">
    <location>
        <begin position="319"/>
        <end position="336"/>
    </location>
</feature>
<reference evidence="3 4" key="1">
    <citation type="submission" date="2021-03" db="EMBL/GenBank/DDBJ databases">
        <authorList>
            <person name="King G.J."/>
            <person name="Bancroft I."/>
            <person name="Baten A."/>
            <person name="Bloomfield J."/>
            <person name="Borpatragohain P."/>
            <person name="He Z."/>
            <person name="Irish N."/>
            <person name="Irwin J."/>
            <person name="Liu K."/>
            <person name="Mauleon R.P."/>
            <person name="Moore J."/>
            <person name="Morris R."/>
            <person name="Ostergaard L."/>
            <person name="Wang B."/>
            <person name="Wells R."/>
        </authorList>
    </citation>
    <scope>NUCLEOTIDE SEQUENCE [LARGE SCALE GENOMIC DNA]</scope>
    <source>
        <strain evidence="3">R-o-18</strain>
        <tissue evidence="3">Leaf</tissue>
    </source>
</reference>
<dbReference type="Gene3D" id="3.30.420.10">
    <property type="entry name" value="Ribonuclease H-like superfamily/Ribonuclease H"/>
    <property type="match status" value="1"/>
</dbReference>
<name>A0ABQ7MV96_BRACM</name>
<evidence type="ECO:0000259" key="2">
    <source>
        <dbReference type="Pfam" id="PF13456"/>
    </source>
</evidence>
<evidence type="ECO:0000256" key="1">
    <source>
        <dbReference type="SAM" id="MobiDB-lite"/>
    </source>
</evidence>
<feature type="region of interest" description="Disordered" evidence="1">
    <location>
        <begin position="319"/>
        <end position="351"/>
    </location>
</feature>
<dbReference type="InterPro" id="IPR036397">
    <property type="entry name" value="RNaseH_sf"/>
</dbReference>
<accession>A0ABQ7MV96</accession>
<dbReference type="Pfam" id="PF13456">
    <property type="entry name" value="RVT_3"/>
    <property type="match status" value="1"/>
</dbReference>
<dbReference type="Proteomes" id="UP000823674">
    <property type="component" value="Chromosome A04"/>
</dbReference>
<evidence type="ECO:0000313" key="3">
    <source>
        <dbReference type="EMBL" id="KAG5402608.1"/>
    </source>
</evidence>